<feature type="transmembrane region" description="Helical" evidence="3">
    <location>
        <begin position="93"/>
        <end position="108"/>
    </location>
</feature>
<dbReference type="InterPro" id="IPR050882">
    <property type="entry name" value="Prepilin_peptidase/N-MTase"/>
</dbReference>
<dbReference type="PANTHER" id="PTHR30487:SF0">
    <property type="entry name" value="PREPILIN LEADER PEPTIDASE_N-METHYLTRANSFERASE-RELATED"/>
    <property type="match status" value="1"/>
</dbReference>
<dbReference type="InterPro" id="IPR000045">
    <property type="entry name" value="Prepilin_IV_endopep_pep"/>
</dbReference>
<feature type="transmembrane region" description="Helical" evidence="3">
    <location>
        <begin position="154"/>
        <end position="179"/>
    </location>
</feature>
<feature type="transmembrane region" description="Helical" evidence="3">
    <location>
        <begin position="64"/>
        <end position="86"/>
    </location>
</feature>
<feature type="domain" description="Prepilin type IV endopeptidase peptidase" evidence="4">
    <location>
        <begin position="71"/>
        <end position="177"/>
    </location>
</feature>
<accession>A0A418WTQ8</accession>
<evidence type="ECO:0000313" key="6">
    <source>
        <dbReference type="Proteomes" id="UP000284605"/>
    </source>
</evidence>
<dbReference type="RefSeq" id="WP_119775925.1">
    <property type="nucleotide sequence ID" value="NZ_QYUK01000008.1"/>
</dbReference>
<name>A0A418WTQ8_9PROT</name>
<gene>
    <name evidence="5" type="ORF">D3874_02090</name>
</gene>
<dbReference type="GO" id="GO:0005886">
    <property type="term" value="C:plasma membrane"/>
    <property type="evidence" value="ECO:0007669"/>
    <property type="project" value="TreeGrafter"/>
</dbReference>
<comment type="caution">
    <text evidence="5">The sequence shown here is derived from an EMBL/GenBank/DDBJ whole genome shotgun (WGS) entry which is preliminary data.</text>
</comment>
<dbReference type="Proteomes" id="UP000284605">
    <property type="component" value="Unassembled WGS sequence"/>
</dbReference>
<dbReference type="EMBL" id="QYUK01000008">
    <property type="protein sequence ID" value="RJF94640.1"/>
    <property type="molecule type" value="Genomic_DNA"/>
</dbReference>
<sequence>MADLAIVHPAAGAALGLLAGLVIWRITAELARLRDLAPLRGGGFWLALAGGFGALALWRQGMVPQGAALVVLGALAVAIIAFDLAYRRIPDELSLAVAVLGLVAAWLGDRLIPALAAGLGGALILWAASALYARLRGREGVGLGDVKLTVGLGFWLGPVGLVWCYMGASVATLVLALALRLRGPLADDPPFGPGFMAAALVLLMTGVPAI</sequence>
<dbReference type="PANTHER" id="PTHR30487">
    <property type="entry name" value="TYPE 4 PREPILIN-LIKE PROTEINS LEADER PEPTIDE-PROCESSING ENZYME"/>
    <property type="match status" value="1"/>
</dbReference>
<organism evidence="5 6">
    <name type="scientific">Oleomonas cavernae</name>
    <dbReference type="NCBI Taxonomy" id="2320859"/>
    <lineage>
        <taxon>Bacteria</taxon>
        <taxon>Pseudomonadati</taxon>
        <taxon>Pseudomonadota</taxon>
        <taxon>Alphaproteobacteria</taxon>
        <taxon>Acetobacterales</taxon>
        <taxon>Acetobacteraceae</taxon>
        <taxon>Oleomonas</taxon>
    </lineage>
</organism>
<keyword evidence="6" id="KW-1185">Reference proteome</keyword>
<keyword evidence="3" id="KW-0472">Membrane</keyword>
<evidence type="ECO:0000256" key="2">
    <source>
        <dbReference type="RuleBase" id="RU003793"/>
    </source>
</evidence>
<dbReference type="PRINTS" id="PR00864">
    <property type="entry name" value="PREPILNPTASE"/>
</dbReference>
<evidence type="ECO:0000256" key="3">
    <source>
        <dbReference type="SAM" id="Phobius"/>
    </source>
</evidence>
<dbReference type="Pfam" id="PF01478">
    <property type="entry name" value="Peptidase_A24"/>
    <property type="match status" value="1"/>
</dbReference>
<dbReference type="GO" id="GO:0004190">
    <property type="term" value="F:aspartic-type endopeptidase activity"/>
    <property type="evidence" value="ECO:0007669"/>
    <property type="project" value="InterPro"/>
</dbReference>
<keyword evidence="3" id="KW-0812">Transmembrane</keyword>
<dbReference type="AlphaFoldDB" id="A0A418WTQ8"/>
<evidence type="ECO:0000256" key="1">
    <source>
        <dbReference type="ARBA" id="ARBA00005801"/>
    </source>
</evidence>
<evidence type="ECO:0000259" key="4">
    <source>
        <dbReference type="Pfam" id="PF01478"/>
    </source>
</evidence>
<proteinExistence type="inferred from homology"/>
<keyword evidence="3" id="KW-1133">Transmembrane helix</keyword>
<dbReference type="InterPro" id="IPR014032">
    <property type="entry name" value="Peptidase_A24A_bac"/>
</dbReference>
<reference evidence="5 6" key="1">
    <citation type="submission" date="2018-09" db="EMBL/GenBank/DDBJ databases">
        <authorList>
            <person name="Zhu H."/>
        </authorList>
    </citation>
    <scope>NUCLEOTIDE SEQUENCE [LARGE SCALE GENOMIC DNA]</scope>
    <source>
        <strain evidence="5 6">K1W22B-8</strain>
    </source>
</reference>
<feature type="transmembrane region" description="Helical" evidence="3">
    <location>
        <begin position="191"/>
        <end position="209"/>
    </location>
</feature>
<feature type="transmembrane region" description="Helical" evidence="3">
    <location>
        <begin position="39"/>
        <end position="58"/>
    </location>
</feature>
<evidence type="ECO:0000313" key="5">
    <source>
        <dbReference type="EMBL" id="RJF94640.1"/>
    </source>
</evidence>
<dbReference type="OrthoDB" id="9789291at2"/>
<feature type="transmembrane region" description="Helical" evidence="3">
    <location>
        <begin position="6"/>
        <end position="27"/>
    </location>
</feature>
<dbReference type="GO" id="GO:0006465">
    <property type="term" value="P:signal peptide processing"/>
    <property type="evidence" value="ECO:0007669"/>
    <property type="project" value="TreeGrafter"/>
</dbReference>
<dbReference type="Gene3D" id="1.20.120.1220">
    <property type="match status" value="1"/>
</dbReference>
<protein>
    <submittedName>
        <fullName evidence="5">Prepilin peptidase</fullName>
    </submittedName>
</protein>
<comment type="similarity">
    <text evidence="1 2">Belongs to the peptidase A24 family.</text>
</comment>
<feature type="transmembrane region" description="Helical" evidence="3">
    <location>
        <begin position="114"/>
        <end position="133"/>
    </location>
</feature>